<keyword evidence="1 6" id="KW-0479">Metal-binding</keyword>
<keyword evidence="5" id="KW-0694">RNA-binding</keyword>
<dbReference type="InterPro" id="IPR009145">
    <property type="entry name" value="U2AF_small"/>
</dbReference>
<evidence type="ECO:0000259" key="8">
    <source>
        <dbReference type="PROSITE" id="PS50103"/>
    </source>
</evidence>
<dbReference type="PROSITE" id="PS50103">
    <property type="entry name" value="ZF_C3H1"/>
    <property type="match status" value="1"/>
</dbReference>
<evidence type="ECO:0000256" key="1">
    <source>
        <dbReference type="ARBA" id="ARBA00022723"/>
    </source>
</evidence>
<dbReference type="SUPFAM" id="SSF54928">
    <property type="entry name" value="RNA-binding domain, RBD"/>
    <property type="match status" value="1"/>
</dbReference>
<proteinExistence type="predicted"/>
<dbReference type="AlphaFoldDB" id="A0A1J4KUW0"/>
<dbReference type="GO" id="GO:0000398">
    <property type="term" value="P:mRNA splicing, via spliceosome"/>
    <property type="evidence" value="ECO:0007669"/>
    <property type="project" value="InterPro"/>
</dbReference>
<dbReference type="InterPro" id="IPR000504">
    <property type="entry name" value="RRM_dom"/>
</dbReference>
<keyword evidence="3 6" id="KW-0863">Zinc-finger</keyword>
<gene>
    <name evidence="9" type="ORF">TRFO_14423</name>
</gene>
<dbReference type="Proteomes" id="UP000179807">
    <property type="component" value="Unassembled WGS sequence"/>
</dbReference>
<dbReference type="SMART" id="SM00361">
    <property type="entry name" value="RRM_1"/>
    <property type="match status" value="1"/>
</dbReference>
<evidence type="ECO:0000313" key="9">
    <source>
        <dbReference type="EMBL" id="OHT15081.1"/>
    </source>
</evidence>
<dbReference type="GeneID" id="94832510"/>
<dbReference type="FunFam" id="3.30.70.330:FF:001401">
    <property type="entry name" value="Uncharacterized protein"/>
    <property type="match status" value="1"/>
</dbReference>
<name>A0A1J4KUW0_9EUKA</name>
<dbReference type="GO" id="GO:0089701">
    <property type="term" value="C:U2AF complex"/>
    <property type="evidence" value="ECO:0007669"/>
    <property type="project" value="InterPro"/>
</dbReference>
<dbReference type="InterPro" id="IPR003954">
    <property type="entry name" value="RRM_euk-type"/>
</dbReference>
<feature type="domain" description="C3H1-type" evidence="8">
    <location>
        <begin position="16"/>
        <end position="44"/>
    </location>
</feature>
<accession>A0A1J4KUW0</accession>
<dbReference type="PANTHER" id="PTHR12620">
    <property type="entry name" value="U2 SNRNP AUXILIARY FACTOR, SMALL SUBUNIT"/>
    <property type="match status" value="1"/>
</dbReference>
<keyword evidence="2" id="KW-0677">Repeat</keyword>
<dbReference type="Gene3D" id="3.30.70.330">
    <property type="match status" value="1"/>
</dbReference>
<organism evidence="9 10">
    <name type="scientific">Tritrichomonas foetus</name>
    <dbReference type="NCBI Taxonomy" id="1144522"/>
    <lineage>
        <taxon>Eukaryota</taxon>
        <taxon>Metamonada</taxon>
        <taxon>Parabasalia</taxon>
        <taxon>Tritrichomonadida</taxon>
        <taxon>Tritrichomonadidae</taxon>
        <taxon>Tritrichomonas</taxon>
    </lineage>
</organism>
<dbReference type="GO" id="GO:0003723">
    <property type="term" value="F:RNA binding"/>
    <property type="evidence" value="ECO:0007669"/>
    <property type="project" value="UniProtKB-UniRule"/>
</dbReference>
<dbReference type="PROSITE" id="PS50102">
    <property type="entry name" value="RRM"/>
    <property type="match status" value="1"/>
</dbReference>
<feature type="domain" description="RRM" evidence="7">
    <location>
        <begin position="59"/>
        <end position="150"/>
    </location>
</feature>
<evidence type="ECO:0000313" key="10">
    <source>
        <dbReference type="Proteomes" id="UP000179807"/>
    </source>
</evidence>
<feature type="zinc finger region" description="C3H1-type" evidence="6">
    <location>
        <begin position="16"/>
        <end position="44"/>
    </location>
</feature>
<dbReference type="InterPro" id="IPR000571">
    <property type="entry name" value="Znf_CCCH"/>
</dbReference>
<dbReference type="InterPro" id="IPR035979">
    <property type="entry name" value="RBD_domain_sf"/>
</dbReference>
<dbReference type="GO" id="GO:0008270">
    <property type="term" value="F:zinc ion binding"/>
    <property type="evidence" value="ECO:0007669"/>
    <property type="project" value="UniProtKB-KW"/>
</dbReference>
<evidence type="ECO:0000259" key="7">
    <source>
        <dbReference type="PROSITE" id="PS50102"/>
    </source>
</evidence>
<dbReference type="EMBL" id="MLAK01000272">
    <property type="protein sequence ID" value="OHT15081.1"/>
    <property type="molecule type" value="Genomic_DNA"/>
</dbReference>
<evidence type="ECO:0000256" key="4">
    <source>
        <dbReference type="ARBA" id="ARBA00022833"/>
    </source>
</evidence>
<dbReference type="InterPro" id="IPR012677">
    <property type="entry name" value="Nucleotide-bd_a/b_plait_sf"/>
</dbReference>
<dbReference type="VEuPathDB" id="TrichDB:TRFO_14423"/>
<evidence type="ECO:0000256" key="3">
    <source>
        <dbReference type="ARBA" id="ARBA00022771"/>
    </source>
</evidence>
<protein>
    <submittedName>
        <fullName evidence="9">Splicing factor U2AF 26 kDa subunit</fullName>
    </submittedName>
</protein>
<reference evidence="9" key="1">
    <citation type="submission" date="2016-10" db="EMBL/GenBank/DDBJ databases">
        <authorList>
            <person name="Benchimol M."/>
            <person name="Almeida L.G."/>
            <person name="Vasconcelos A.T."/>
            <person name="Perreira-Neves A."/>
            <person name="Rosa I.A."/>
            <person name="Tasca T."/>
            <person name="Bogo M.R."/>
            <person name="de Souza W."/>
        </authorList>
    </citation>
    <scope>NUCLEOTIDE SEQUENCE [LARGE SCALE GENOMIC DNA]</scope>
    <source>
        <strain evidence="9">K</strain>
    </source>
</reference>
<evidence type="ECO:0000256" key="5">
    <source>
        <dbReference type="PROSITE-ProRule" id="PRU00176"/>
    </source>
</evidence>
<sequence length="227" mass="25868">MSAQSETHQLLTKQGEKDLSICYSYEKTGSCPRGEKCHLLHLSAPMSRCLVFYHLYPNPDMFATFLKDEELQLDEDKKFDAFDAFFLDVFLELKLFGNVEDMFVAGNLSSHLQGNVYVRFQEVDAAMAAHKALEGRYYAGRVIHSAFVPVERLSSAICQDECIHGLNCSKVHPILASKNIMVQCFPRNIRTTPAVLRGFNMNTSYDSPYDILYGRSKYLPRSYNTYA</sequence>
<evidence type="ECO:0000256" key="6">
    <source>
        <dbReference type="PROSITE-ProRule" id="PRU00723"/>
    </source>
</evidence>
<comment type="caution">
    <text evidence="9">The sequence shown here is derived from an EMBL/GenBank/DDBJ whole genome shotgun (WGS) entry which is preliminary data.</text>
</comment>
<dbReference type="OrthoDB" id="423462at2759"/>
<keyword evidence="4 6" id="KW-0862">Zinc</keyword>
<dbReference type="CDD" id="cd12287">
    <property type="entry name" value="RRM_U2AF35_like"/>
    <property type="match status" value="1"/>
</dbReference>
<keyword evidence="10" id="KW-1185">Reference proteome</keyword>
<dbReference type="RefSeq" id="XP_068368217.1">
    <property type="nucleotide sequence ID" value="XM_068497806.1"/>
</dbReference>
<dbReference type="PRINTS" id="PR01848">
    <property type="entry name" value="U2AUXFACTOR"/>
</dbReference>
<evidence type="ECO:0000256" key="2">
    <source>
        <dbReference type="ARBA" id="ARBA00022737"/>
    </source>
</evidence>
<dbReference type="Pfam" id="PF00642">
    <property type="entry name" value="zf-CCCH"/>
    <property type="match status" value="1"/>
</dbReference>